<evidence type="ECO:0000313" key="2">
    <source>
        <dbReference type="Proteomes" id="UP001375743"/>
    </source>
</evidence>
<dbReference type="RefSeq" id="WP_418158459.1">
    <property type="nucleotide sequence ID" value="NZ_JBBLZC010000004.1"/>
</dbReference>
<gene>
    <name evidence="1" type="ORF">U1T56_05565</name>
</gene>
<accession>A0ABU8XQB4</accession>
<reference evidence="1 2" key="1">
    <citation type="submission" date="2024-01" db="EMBL/GenBank/DDBJ databases">
        <title>Multi-omics insights into the function and evolution of sodium benzoate biodegradation pathways in Benzoatithermus flavus gen. nov., sp. nov. from hot spring.</title>
        <authorList>
            <person name="Hu C.-J."/>
            <person name="Li W.-J."/>
        </authorList>
    </citation>
    <scope>NUCLEOTIDE SEQUENCE [LARGE SCALE GENOMIC DNA]</scope>
    <source>
        <strain evidence="1 2">SYSU G07066</strain>
    </source>
</reference>
<proteinExistence type="predicted"/>
<evidence type="ECO:0008006" key="3">
    <source>
        <dbReference type="Google" id="ProtNLM"/>
    </source>
</evidence>
<evidence type="ECO:0000313" key="1">
    <source>
        <dbReference type="EMBL" id="MEK0082608.1"/>
    </source>
</evidence>
<name>A0ABU8XQB4_9PROT</name>
<comment type="caution">
    <text evidence="1">The sequence shown here is derived from an EMBL/GenBank/DDBJ whole genome shotgun (WGS) entry which is preliminary data.</text>
</comment>
<sequence>MRRLALSGFLLLAACTTDGGDGPRRPPVEMPAPLAVVDPALVVGTWQCRDLNPYPGQPEQTVTSTYDADGSFTDRSRVAGPPPAGGAIDVVARGRWAVEGGRIVTREVRTEAHAAGGDPKLDEIAALSAEFLNSRPRHERDGAVDVLRLSPDELVLRPAEVEDPAIVRCLR</sequence>
<protein>
    <recommendedName>
        <fullName evidence="3">Lipoprotein</fullName>
    </recommendedName>
</protein>
<keyword evidence="2" id="KW-1185">Reference proteome</keyword>
<dbReference type="PROSITE" id="PS51257">
    <property type="entry name" value="PROKAR_LIPOPROTEIN"/>
    <property type="match status" value="1"/>
</dbReference>
<dbReference type="Proteomes" id="UP001375743">
    <property type="component" value="Unassembled WGS sequence"/>
</dbReference>
<dbReference type="EMBL" id="JBBLZC010000004">
    <property type="protein sequence ID" value="MEK0082608.1"/>
    <property type="molecule type" value="Genomic_DNA"/>
</dbReference>
<organism evidence="1 2">
    <name type="scientific">Benzoatithermus flavus</name>
    <dbReference type="NCBI Taxonomy" id="3108223"/>
    <lineage>
        <taxon>Bacteria</taxon>
        <taxon>Pseudomonadati</taxon>
        <taxon>Pseudomonadota</taxon>
        <taxon>Alphaproteobacteria</taxon>
        <taxon>Geminicoccales</taxon>
        <taxon>Geminicoccaceae</taxon>
        <taxon>Benzoatithermus</taxon>
    </lineage>
</organism>